<sequence length="280" mass="32602">MINIESIKAKIRNLAKNNNLSSQEVLQMFLFERFLERLSKSKYKSNFVIKGGFLVSSMIGVKNRTTMDMDSTIKGIPLNEDNLMKVVDSIINIDVDDGIEFEIKDISYIREDDEYENFRVSLIANIGKTKNPMKLDLTTGDAITPSEIEYSYPCIFYENDIKVFAYPIETIIAEKYESIIKRNITTTRMRDFYDLYALYNLKKNEIDMDILKTAIIRTSSRRESLETIKIADEIIEDIKNDPYLKELWDVYISENKYIGELSFDNVVDIVKIISEKTEDM</sequence>
<dbReference type="Gene3D" id="3.10.450.620">
    <property type="entry name" value="JHP933, nucleotidyltransferase-like core domain"/>
    <property type="match status" value="1"/>
</dbReference>
<proteinExistence type="predicted"/>
<dbReference type="AlphaFoldDB" id="E1KY94"/>
<evidence type="ECO:0000313" key="2">
    <source>
        <dbReference type="Proteomes" id="UP000003807"/>
    </source>
</evidence>
<reference evidence="1 2" key="1">
    <citation type="submission" date="2010-08" db="EMBL/GenBank/DDBJ databases">
        <authorList>
            <person name="Durkin A.S."/>
            <person name="Madupu R."/>
            <person name="Torralba M."/>
            <person name="Gillis M."/>
            <person name="Methe B."/>
            <person name="Sutton G."/>
            <person name="Nelson K.E."/>
        </authorList>
    </citation>
    <scope>NUCLEOTIDE SEQUENCE [LARGE SCALE GENOMIC DNA]</scope>
    <source>
        <strain evidence="1 2">BVS033A4</strain>
    </source>
</reference>
<name>E1KY94_FINMA</name>
<evidence type="ECO:0008006" key="3">
    <source>
        <dbReference type="Google" id="ProtNLM"/>
    </source>
</evidence>
<dbReference type="OrthoDB" id="9808443at2"/>
<dbReference type="Pfam" id="PF08843">
    <property type="entry name" value="AbiEii"/>
    <property type="match status" value="1"/>
</dbReference>
<dbReference type="InterPro" id="IPR014942">
    <property type="entry name" value="AbiEii"/>
</dbReference>
<protein>
    <recommendedName>
        <fullName evidence="3">Nucleotidyl transferase, PF08843 family</fullName>
    </recommendedName>
</protein>
<dbReference type="RefSeq" id="WP_002840121.1">
    <property type="nucleotide sequence ID" value="NZ_AEDP01000039.1"/>
</dbReference>
<comment type="caution">
    <text evidence="1">The sequence shown here is derived from an EMBL/GenBank/DDBJ whole genome shotgun (WGS) entry which is preliminary data.</text>
</comment>
<organism evidence="1 2">
    <name type="scientific">Finegoldia magna BVS033A4</name>
    <dbReference type="NCBI Taxonomy" id="866773"/>
    <lineage>
        <taxon>Bacteria</taxon>
        <taxon>Bacillati</taxon>
        <taxon>Bacillota</taxon>
        <taxon>Tissierellia</taxon>
        <taxon>Tissierellales</taxon>
        <taxon>Peptoniphilaceae</taxon>
        <taxon>Finegoldia</taxon>
    </lineage>
</organism>
<gene>
    <name evidence="1" type="ORF">HMPREF9289_0466</name>
</gene>
<evidence type="ECO:0000313" key="1">
    <source>
        <dbReference type="EMBL" id="EFL53958.1"/>
    </source>
</evidence>
<dbReference type="Proteomes" id="UP000003807">
    <property type="component" value="Unassembled WGS sequence"/>
</dbReference>
<dbReference type="EMBL" id="AEDP01000039">
    <property type="protein sequence ID" value="EFL53958.1"/>
    <property type="molecule type" value="Genomic_DNA"/>
</dbReference>
<accession>E1KY94</accession>